<dbReference type="Gene3D" id="3.20.20.450">
    <property type="entry name" value="EAL domain"/>
    <property type="match status" value="1"/>
</dbReference>
<proteinExistence type="predicted"/>
<evidence type="ECO:0000259" key="1">
    <source>
        <dbReference type="PROSITE" id="PS50883"/>
    </source>
</evidence>
<evidence type="ECO:0000313" key="2">
    <source>
        <dbReference type="EMBL" id="SIT12099.1"/>
    </source>
</evidence>
<dbReference type="SUPFAM" id="SSF141868">
    <property type="entry name" value="EAL domain-like"/>
    <property type="match status" value="1"/>
</dbReference>
<dbReference type="PROSITE" id="PS50883">
    <property type="entry name" value="EAL"/>
    <property type="match status" value="1"/>
</dbReference>
<dbReference type="InterPro" id="IPR029016">
    <property type="entry name" value="GAF-like_dom_sf"/>
</dbReference>
<dbReference type="InterPro" id="IPR035919">
    <property type="entry name" value="EAL_sf"/>
</dbReference>
<dbReference type="PANTHER" id="PTHR33121">
    <property type="entry name" value="CYCLIC DI-GMP PHOSPHODIESTERASE PDEF"/>
    <property type="match status" value="1"/>
</dbReference>
<dbReference type="SMART" id="SM00065">
    <property type="entry name" value="GAF"/>
    <property type="match status" value="1"/>
</dbReference>
<dbReference type="InterPro" id="IPR001633">
    <property type="entry name" value="EAL_dom"/>
</dbReference>
<dbReference type="InterPro" id="IPR050706">
    <property type="entry name" value="Cyclic-di-GMP_PDE-like"/>
</dbReference>
<dbReference type="SMART" id="SM00052">
    <property type="entry name" value="EAL"/>
    <property type="match status" value="1"/>
</dbReference>
<dbReference type="OrthoDB" id="1673646at2"/>
<dbReference type="Proteomes" id="UP000185639">
    <property type="component" value="Unassembled WGS sequence"/>
</dbReference>
<protein>
    <submittedName>
        <fullName evidence="2">EAL domain, c-di-GMP-specific phosphodiesterase class I (Or its enzymatically inactive variant)</fullName>
    </submittedName>
</protein>
<dbReference type="InterPro" id="IPR003018">
    <property type="entry name" value="GAF"/>
</dbReference>
<dbReference type="GO" id="GO:0071111">
    <property type="term" value="F:cyclic-guanylate-specific phosphodiesterase activity"/>
    <property type="evidence" value="ECO:0007669"/>
    <property type="project" value="InterPro"/>
</dbReference>
<accession>A0A1N7PP21</accession>
<sequence>MEKRPDVARQLAEVINEPAPKSPETLKTAISSLIRSVRYRLDMDVGFLSEFSQDQRVFRFVDCASDANLVSEDSCGPLKDSFCEMIADGRLKQLVPDTEVSGETDLVPEFTTIPVKSHVSVPVVLSDGHTFGTFCIFSREVKPKLNNRSLMLVRVFADVIAALIEDARKGSEENRQRQEVILDILERDELLLHAQPITALTDRSIQGFELLARLSTDLDLSPAQLFIDADRLGLSSAIGLRVVEKSKEALVTLPSNAYVSINVTPAFLMQCDISGIYTPEEAKRIVLELTEHEEIADYDLLNARLKPLRDAGMRLAIDDAGAGYASMRHILLLSPDMLKLDMSLIRDIDQDRDKQSLVAALRGFAQVQGYMVVAEGIETEAELAELETLNVCCGQGYLLSRPQPVDTFKS</sequence>
<dbReference type="RefSeq" id="WP_084189037.1">
    <property type="nucleotide sequence ID" value="NZ_FTOH01000010.1"/>
</dbReference>
<dbReference type="PANTHER" id="PTHR33121:SF70">
    <property type="entry name" value="SIGNALING PROTEIN YKOW"/>
    <property type="match status" value="1"/>
</dbReference>
<dbReference type="SUPFAM" id="SSF55781">
    <property type="entry name" value="GAF domain-like"/>
    <property type="match status" value="1"/>
</dbReference>
<reference evidence="3" key="1">
    <citation type="submission" date="2017-01" db="EMBL/GenBank/DDBJ databases">
        <authorList>
            <person name="Varghese N."/>
            <person name="Submissions S."/>
        </authorList>
    </citation>
    <scope>NUCLEOTIDE SEQUENCE [LARGE SCALE GENOMIC DNA]</scope>
    <source>
        <strain evidence="3">DSM 24913</strain>
    </source>
</reference>
<gene>
    <name evidence="2" type="ORF">SAMN05421686_110118</name>
</gene>
<dbReference type="EMBL" id="FTOH01000010">
    <property type="protein sequence ID" value="SIT12099.1"/>
    <property type="molecule type" value="Genomic_DNA"/>
</dbReference>
<dbReference type="Gene3D" id="3.30.450.40">
    <property type="match status" value="1"/>
</dbReference>
<name>A0A1N7PP21_9GAMM</name>
<keyword evidence="3" id="KW-1185">Reference proteome</keyword>
<evidence type="ECO:0000313" key="3">
    <source>
        <dbReference type="Proteomes" id="UP000185639"/>
    </source>
</evidence>
<dbReference type="CDD" id="cd01948">
    <property type="entry name" value="EAL"/>
    <property type="match status" value="1"/>
</dbReference>
<dbReference type="AlphaFoldDB" id="A0A1N7PP21"/>
<organism evidence="2 3">
    <name type="scientific">Thalassolituus maritimus</name>
    <dbReference type="NCBI Taxonomy" id="484498"/>
    <lineage>
        <taxon>Bacteria</taxon>
        <taxon>Pseudomonadati</taxon>
        <taxon>Pseudomonadota</taxon>
        <taxon>Gammaproteobacteria</taxon>
        <taxon>Oceanospirillales</taxon>
        <taxon>Oceanospirillaceae</taxon>
        <taxon>Thalassolituus</taxon>
    </lineage>
</organism>
<dbReference type="Pfam" id="PF00563">
    <property type="entry name" value="EAL"/>
    <property type="match status" value="1"/>
</dbReference>
<feature type="domain" description="EAL" evidence="1">
    <location>
        <begin position="174"/>
        <end position="410"/>
    </location>
</feature>
<dbReference type="STRING" id="484498.SAMN05421686_110118"/>